<keyword evidence="1" id="KW-0547">Nucleotide-binding</keyword>
<dbReference type="Pfam" id="PF00196">
    <property type="entry name" value="GerE"/>
    <property type="match status" value="1"/>
</dbReference>
<dbReference type="Pfam" id="PF13191">
    <property type="entry name" value="AAA_16"/>
    <property type="match status" value="1"/>
</dbReference>
<name>A0ABN3SG41_9ACTN</name>
<dbReference type="PANTHER" id="PTHR16305:SF35">
    <property type="entry name" value="TRANSCRIPTIONAL ACTIVATOR DOMAIN"/>
    <property type="match status" value="1"/>
</dbReference>
<dbReference type="PANTHER" id="PTHR16305">
    <property type="entry name" value="TESTICULAR SOLUBLE ADENYLYL CYCLASE"/>
    <property type="match status" value="1"/>
</dbReference>
<dbReference type="InterPro" id="IPR016032">
    <property type="entry name" value="Sig_transdc_resp-reg_C-effctor"/>
</dbReference>
<evidence type="ECO:0000259" key="4">
    <source>
        <dbReference type="PROSITE" id="PS50043"/>
    </source>
</evidence>
<dbReference type="InterPro" id="IPR027417">
    <property type="entry name" value="P-loop_NTPase"/>
</dbReference>
<sequence>MQREVPLHGWYGVRGAGLPAAVGFRAGCDSQDAPFLRLEGGGAGAGSPSRARYETEDSVGGSVVTTQLHGRDDELCTLREMIGRLPGTGGVLTVLGEPGIGKTTLLRAAVAAAEESGAVALETTGVEAEARVPFAGLHQLLRPVMAGVGRLPAPQRTALQSAFGVVDGPVPEVSMVAFAVLNLLAEAAEDAPLLLALDDAQWLDAPTQEALAFVARRVSRDPILVVAVLHKGHAGPFASLGAADLDLAGLDDSTARHVLAQEAGDLSLPVRERILREARGNPLALVELPVAWRDQREAAQQATPGFLPLTARLERAFAGRAAELPADSRDVLLVAAVDHADDLSEILAAASVLAGRTLTVEALDAAVAARLLRVEGLRLLFHHPLVRSAVQMSETLTRRLSANAALAEVLADEPYRRTWHLAQSIIGPDDDIADELVANRAISLRRGGTAMAAWELERSAQLTSDHAKRGRRLLLACEHAFGLGRADQVERLLRAAERSGLTMLDRARLEWLRELSDNGGPDDALRVPQLCETARESADEGDVQLALRLLLSAALRCWWADAGPDARAVVVSAVESLEGTENDPRRLAILAVAEPVLRGRAVHDWLSGTASAAYADVEGLRMLGMAAHAIGDPVRAVGLLSRAELTLREQGRLGLLSHTLILQIGHLLCTGDWERAATVSEEAHRTAGESARAIWSNAALVLEAVIRGLRGEVDEALGLAASVATTAHRGRLVHLLACVQLAKGAAFVATGRHAMAYDELCSLFDPDSPNYHQRANFDGVLLFAEAAVHSGHEEQARGVLADLEKVALVTPSPLLHTHLLYARAVLAEEQDAEHLFRTALAEDLSRWPLVRSKLELAYGTWLRRRRRVAESRTLLRSARATLELIGATGWAEQARAELRAAGERALSVAPAAHAVLSPHELQIARLATQGLSNREIGERLYLSPRTVGWHLYRIFPKLDITSRAQLASRLNPF</sequence>
<dbReference type="EMBL" id="BAAARK010000018">
    <property type="protein sequence ID" value="GAA2673614.1"/>
    <property type="molecule type" value="Genomic_DNA"/>
</dbReference>
<dbReference type="SUPFAM" id="SSF46894">
    <property type="entry name" value="C-terminal effector domain of the bipartite response regulators"/>
    <property type="match status" value="1"/>
</dbReference>
<evidence type="ECO:0000256" key="1">
    <source>
        <dbReference type="ARBA" id="ARBA00022741"/>
    </source>
</evidence>
<gene>
    <name evidence="5" type="ORF">GCM10009864_50390</name>
</gene>
<protein>
    <submittedName>
        <fullName evidence="5">LuxR family transcriptional regulator</fullName>
    </submittedName>
</protein>
<evidence type="ECO:0000313" key="6">
    <source>
        <dbReference type="Proteomes" id="UP001500994"/>
    </source>
</evidence>
<feature type="region of interest" description="Disordered" evidence="3">
    <location>
        <begin position="39"/>
        <end position="61"/>
    </location>
</feature>
<dbReference type="Proteomes" id="UP001500994">
    <property type="component" value="Unassembled WGS sequence"/>
</dbReference>
<evidence type="ECO:0000313" key="5">
    <source>
        <dbReference type="EMBL" id="GAA2673614.1"/>
    </source>
</evidence>
<keyword evidence="6" id="KW-1185">Reference proteome</keyword>
<dbReference type="InterPro" id="IPR036388">
    <property type="entry name" value="WH-like_DNA-bd_sf"/>
</dbReference>
<accession>A0ABN3SG41</accession>
<dbReference type="SUPFAM" id="SSF52540">
    <property type="entry name" value="P-loop containing nucleoside triphosphate hydrolases"/>
    <property type="match status" value="1"/>
</dbReference>
<keyword evidence="2" id="KW-0067">ATP-binding</keyword>
<evidence type="ECO:0000256" key="3">
    <source>
        <dbReference type="SAM" id="MobiDB-lite"/>
    </source>
</evidence>
<proteinExistence type="predicted"/>
<reference evidence="5 6" key="1">
    <citation type="journal article" date="2019" name="Int. J. Syst. Evol. Microbiol.">
        <title>The Global Catalogue of Microorganisms (GCM) 10K type strain sequencing project: providing services to taxonomists for standard genome sequencing and annotation.</title>
        <authorList>
            <consortium name="The Broad Institute Genomics Platform"/>
            <consortium name="The Broad Institute Genome Sequencing Center for Infectious Disease"/>
            <person name="Wu L."/>
            <person name="Ma J."/>
        </authorList>
    </citation>
    <scope>NUCLEOTIDE SEQUENCE [LARGE SCALE GENOMIC DNA]</scope>
    <source>
        <strain evidence="5 6">JCM 16374</strain>
    </source>
</reference>
<dbReference type="InterPro" id="IPR041664">
    <property type="entry name" value="AAA_16"/>
</dbReference>
<feature type="domain" description="HTH luxR-type" evidence="4">
    <location>
        <begin position="909"/>
        <end position="973"/>
    </location>
</feature>
<dbReference type="PRINTS" id="PR00038">
    <property type="entry name" value="HTHLUXR"/>
</dbReference>
<dbReference type="Gene3D" id="1.10.10.10">
    <property type="entry name" value="Winged helix-like DNA-binding domain superfamily/Winged helix DNA-binding domain"/>
    <property type="match status" value="1"/>
</dbReference>
<dbReference type="CDD" id="cd06170">
    <property type="entry name" value="LuxR_C_like"/>
    <property type="match status" value="1"/>
</dbReference>
<dbReference type="PROSITE" id="PS00622">
    <property type="entry name" value="HTH_LUXR_1"/>
    <property type="match status" value="1"/>
</dbReference>
<evidence type="ECO:0000256" key="2">
    <source>
        <dbReference type="ARBA" id="ARBA00022840"/>
    </source>
</evidence>
<organism evidence="5 6">
    <name type="scientific">Streptomyces lunalinharesii</name>
    <dbReference type="NCBI Taxonomy" id="333384"/>
    <lineage>
        <taxon>Bacteria</taxon>
        <taxon>Bacillati</taxon>
        <taxon>Actinomycetota</taxon>
        <taxon>Actinomycetes</taxon>
        <taxon>Kitasatosporales</taxon>
        <taxon>Streptomycetaceae</taxon>
        <taxon>Streptomyces</taxon>
    </lineage>
</organism>
<comment type="caution">
    <text evidence="5">The sequence shown here is derived from an EMBL/GenBank/DDBJ whole genome shotgun (WGS) entry which is preliminary data.</text>
</comment>
<dbReference type="PROSITE" id="PS50043">
    <property type="entry name" value="HTH_LUXR_2"/>
    <property type="match status" value="1"/>
</dbReference>
<dbReference type="Gene3D" id="3.40.50.300">
    <property type="entry name" value="P-loop containing nucleotide triphosphate hydrolases"/>
    <property type="match status" value="1"/>
</dbReference>
<dbReference type="SMART" id="SM00421">
    <property type="entry name" value="HTH_LUXR"/>
    <property type="match status" value="1"/>
</dbReference>
<dbReference type="InterPro" id="IPR000792">
    <property type="entry name" value="Tscrpt_reg_LuxR_C"/>
</dbReference>